<dbReference type="KEGG" id="tsc:TSC_c10340"/>
<dbReference type="InterPro" id="IPR000835">
    <property type="entry name" value="HTH_MarR-typ"/>
</dbReference>
<dbReference type="EMBL" id="CP001962">
    <property type="protein sequence ID" value="ADW21656.1"/>
    <property type="molecule type" value="Genomic_DNA"/>
</dbReference>
<dbReference type="InterPro" id="IPR036388">
    <property type="entry name" value="WH-like_DNA-bd_sf"/>
</dbReference>
<accession>E8PPR9</accession>
<dbReference type="InterPro" id="IPR052362">
    <property type="entry name" value="HTH-GbsR_regulator"/>
</dbReference>
<dbReference type="eggNOG" id="COG1510">
    <property type="taxonomic scope" value="Bacteria"/>
</dbReference>
<dbReference type="Gene3D" id="1.10.10.10">
    <property type="entry name" value="Winged helix-like DNA-binding domain superfamily/Winged helix DNA-binding domain"/>
    <property type="match status" value="1"/>
</dbReference>
<dbReference type="SUPFAM" id="SSF46785">
    <property type="entry name" value="Winged helix' DNA-binding domain"/>
    <property type="match status" value="1"/>
</dbReference>
<dbReference type="STRING" id="743525.TSC_c10340"/>
<keyword evidence="3" id="KW-0804">Transcription</keyword>
<name>E8PPR9_THESS</name>
<evidence type="ECO:0000256" key="3">
    <source>
        <dbReference type="ARBA" id="ARBA00023163"/>
    </source>
</evidence>
<gene>
    <name evidence="5" type="ordered locus">TSC_c10340</name>
</gene>
<dbReference type="Proteomes" id="UP000008087">
    <property type="component" value="Chromosome"/>
</dbReference>
<keyword evidence="1" id="KW-0805">Transcription regulation</keyword>
<dbReference type="RefSeq" id="WP_015716933.1">
    <property type="nucleotide sequence ID" value="NC_014974.1"/>
</dbReference>
<evidence type="ECO:0000313" key="5">
    <source>
        <dbReference type="EMBL" id="ADW21656.1"/>
    </source>
</evidence>
<evidence type="ECO:0000256" key="2">
    <source>
        <dbReference type="ARBA" id="ARBA00023125"/>
    </source>
</evidence>
<dbReference type="PANTHER" id="PTHR38465">
    <property type="entry name" value="HTH-TYPE TRANSCRIPTIONAL REGULATOR MJ1563-RELATED"/>
    <property type="match status" value="1"/>
</dbReference>
<reference evidence="5 6" key="2">
    <citation type="journal article" date="2011" name="BMC Genomics">
        <title>Sequence of the hyperplastic genome of the naturally competent Thermus scotoductus SA-01.</title>
        <authorList>
            <person name="Gounder K."/>
            <person name="Brzuszkiewicz E."/>
            <person name="Liesegang H."/>
            <person name="Wollherr A."/>
            <person name="Daniel R."/>
            <person name="Gottschalk G."/>
            <person name="Reva O."/>
            <person name="Kumwenda B."/>
            <person name="Srivastava M."/>
            <person name="Bricio C."/>
            <person name="Berenguer J."/>
            <person name="van Heerden E."/>
            <person name="Litthauer D."/>
        </authorList>
    </citation>
    <scope>NUCLEOTIDE SEQUENCE [LARGE SCALE GENOMIC DNA]</scope>
    <source>
        <strain evidence="6">ATCC 700910 / SA-01</strain>
    </source>
</reference>
<proteinExistence type="predicted"/>
<dbReference type="Gene3D" id="1.10.287.160">
    <property type="entry name" value="HR1 repeat"/>
    <property type="match status" value="1"/>
</dbReference>
<feature type="domain" description="HTH marR-type" evidence="4">
    <location>
        <begin position="20"/>
        <end position="76"/>
    </location>
</feature>
<dbReference type="InterPro" id="IPR036390">
    <property type="entry name" value="WH_DNA-bd_sf"/>
</dbReference>
<dbReference type="AlphaFoldDB" id="E8PPR9"/>
<dbReference type="PANTHER" id="PTHR38465:SF2">
    <property type="entry name" value="HTH-TYPE TRANSCRIPTIONAL REGULATOR MMPR5"/>
    <property type="match status" value="1"/>
</dbReference>
<organism evidence="5 6">
    <name type="scientific">Thermus scotoductus (strain ATCC 700910 / SA-01)</name>
    <dbReference type="NCBI Taxonomy" id="743525"/>
    <lineage>
        <taxon>Bacteria</taxon>
        <taxon>Thermotogati</taxon>
        <taxon>Deinococcota</taxon>
        <taxon>Deinococci</taxon>
        <taxon>Thermales</taxon>
        <taxon>Thermaceae</taxon>
        <taxon>Thermus</taxon>
    </lineage>
</organism>
<evidence type="ECO:0000259" key="4">
    <source>
        <dbReference type="Pfam" id="PF12802"/>
    </source>
</evidence>
<keyword evidence="2" id="KW-0238">DNA-binding</keyword>
<dbReference type="GO" id="GO:0003700">
    <property type="term" value="F:DNA-binding transcription factor activity"/>
    <property type="evidence" value="ECO:0007669"/>
    <property type="project" value="InterPro"/>
</dbReference>
<sequence length="147" mass="16654">MDSALKRWVEETALLFESAGLPRMAGRVLAYLLVAEPPEKSAREISEALSASKGALSPALNLLVRLHLAERLRRPGERADRYAVHPGAWKRLLMEKARALALYREQAEKGLALVGEERGVRLREMRDVYAFFERELPKLLEKFAEEA</sequence>
<dbReference type="GO" id="GO:0003677">
    <property type="term" value="F:DNA binding"/>
    <property type="evidence" value="ECO:0007669"/>
    <property type="project" value="UniProtKB-KW"/>
</dbReference>
<dbReference type="HOGENOM" id="CLU_120349_2_1_0"/>
<protein>
    <submittedName>
        <fullName evidence="5">Regulatory protein MarR</fullName>
    </submittedName>
</protein>
<evidence type="ECO:0000313" key="6">
    <source>
        <dbReference type="Proteomes" id="UP000008087"/>
    </source>
</evidence>
<reference evidence="6" key="1">
    <citation type="submission" date="2010-03" db="EMBL/GenBank/DDBJ databases">
        <title>The genome sequence of Thermus scotoductus SA-01.</title>
        <authorList>
            <person name="Gounder K."/>
            <person name="Liesegang H."/>
            <person name="Brzuszkiewicz E."/>
            <person name="Wollherr A."/>
            <person name="Daniel R."/>
            <person name="Gottschalk G."/>
            <person name="van Heerden E."/>
            <person name="Litthauer D."/>
        </authorList>
    </citation>
    <scope>NUCLEOTIDE SEQUENCE [LARGE SCALE GENOMIC DNA]</scope>
    <source>
        <strain evidence="6">ATCC 700910 / SA-01</strain>
    </source>
</reference>
<dbReference type="Pfam" id="PF12802">
    <property type="entry name" value="MarR_2"/>
    <property type="match status" value="1"/>
</dbReference>
<evidence type="ECO:0000256" key="1">
    <source>
        <dbReference type="ARBA" id="ARBA00023015"/>
    </source>
</evidence>